<dbReference type="KEGG" id="rom:EI983_08445"/>
<feature type="transmembrane region" description="Helical" evidence="6">
    <location>
        <begin position="91"/>
        <end position="118"/>
    </location>
</feature>
<dbReference type="RefSeq" id="WP_157706942.1">
    <property type="nucleotide sequence ID" value="NZ_CP034348.1"/>
</dbReference>
<evidence type="ECO:0000256" key="3">
    <source>
        <dbReference type="ARBA" id="ARBA00022692"/>
    </source>
</evidence>
<evidence type="ECO:0000256" key="2">
    <source>
        <dbReference type="ARBA" id="ARBA00022475"/>
    </source>
</evidence>
<dbReference type="Pfam" id="PF09924">
    <property type="entry name" value="LPG_synthase_C"/>
    <property type="match status" value="1"/>
</dbReference>
<keyword evidence="2" id="KW-1003">Cell membrane</keyword>
<dbReference type="GO" id="GO:0055091">
    <property type="term" value="P:phospholipid homeostasis"/>
    <property type="evidence" value="ECO:0007669"/>
    <property type="project" value="TreeGrafter"/>
</dbReference>
<dbReference type="GO" id="GO:0016755">
    <property type="term" value="F:aminoacyltransferase activity"/>
    <property type="evidence" value="ECO:0007669"/>
    <property type="project" value="TreeGrafter"/>
</dbReference>
<sequence length="627" mass="67167">MRNLVVIGLARARPLARLLVPLLIGAGCLWLLSRQMERSSLAGIGPAQATLPLPQWIGALAATALSFWALGRYDVIFHRMIGTGTRDGDAVLSGASSIAIAQVLGMGVLTGALVRWRILPGLSPAQATKIAFGVAVSFLICLLALVAIMAFVAPSPLAPTPLAAVVIFIIFICIILGILYPETTLLKHRIAAPPLRAALWMMLFSALDTAAAATALYLLLPTGSALAWPVVYMAYLLSLCAALFTGTPGGVGPFELVLLTCLPAVPEAELLAGIVAFRLIYYALPALLAIRFLAVPLRHPPRAQDGLRPLSDAALHEAPRAELGVCRQNGARSLSFGGAELAVLTLPQTVTALFDPLRGKSRAMLPALAAQAQRENRWPLVYKCSAGMALHGRKLGWSVLHIADEAVIDPLRFDPSGPAFRQLRRKLRQAEKAGICVARCTEPQRPELRRIDAEWQAENGAARGLSMGRFCPGYLRDHHIYIARHGDEIVGFISLHANAQEVCLDLMRTRASAPNGTVHLMIQTAISQAAAAGYRRFSLAALPCRAGPDDSPLRRLALRLTRPGNAEGLARFKSCFAPRLQPLYAMAPHGPALALGLADLALAIRRDGSDRVHDDHEENAFAPAAQT</sequence>
<evidence type="ECO:0000256" key="4">
    <source>
        <dbReference type="ARBA" id="ARBA00022989"/>
    </source>
</evidence>
<keyword evidence="4 6" id="KW-1133">Transmembrane helix</keyword>
<feature type="domain" description="Phosphatidylglycerol lysyltransferase C-terminal" evidence="7">
    <location>
        <begin position="322"/>
        <end position="585"/>
    </location>
</feature>
<comment type="subcellular location">
    <subcellularLocation>
        <location evidence="1">Cell membrane</location>
        <topology evidence="1">Multi-pass membrane protein</topology>
    </subcellularLocation>
</comment>
<dbReference type="InterPro" id="IPR051211">
    <property type="entry name" value="PG_lysyltransferase"/>
</dbReference>
<feature type="transmembrane region" description="Helical" evidence="6">
    <location>
        <begin position="130"/>
        <end position="153"/>
    </location>
</feature>
<dbReference type="Gene3D" id="3.40.630.30">
    <property type="match status" value="1"/>
</dbReference>
<keyword evidence="5 6" id="KW-0472">Membrane</keyword>
<feature type="transmembrane region" description="Helical" evidence="6">
    <location>
        <begin position="271"/>
        <end position="294"/>
    </location>
</feature>
<dbReference type="GO" id="GO:0005886">
    <property type="term" value="C:plasma membrane"/>
    <property type="evidence" value="ECO:0007669"/>
    <property type="project" value="UniProtKB-SubCell"/>
</dbReference>
<evidence type="ECO:0000256" key="1">
    <source>
        <dbReference type="ARBA" id="ARBA00004651"/>
    </source>
</evidence>
<accession>A0A6I6IMR3</accession>
<dbReference type="SUPFAM" id="SSF55729">
    <property type="entry name" value="Acyl-CoA N-acyltransferases (Nat)"/>
    <property type="match status" value="1"/>
</dbReference>
<evidence type="ECO:0000313" key="9">
    <source>
        <dbReference type="Proteomes" id="UP000428330"/>
    </source>
</evidence>
<dbReference type="InterPro" id="IPR016181">
    <property type="entry name" value="Acyl_CoA_acyltransferase"/>
</dbReference>
<feature type="transmembrane region" description="Helical" evidence="6">
    <location>
        <begin position="200"/>
        <end position="220"/>
    </location>
</feature>
<dbReference type="Proteomes" id="UP000428330">
    <property type="component" value="Chromosome"/>
</dbReference>
<dbReference type="AlphaFoldDB" id="A0A6I6IMR3"/>
<proteinExistence type="predicted"/>
<dbReference type="PROSITE" id="PS51257">
    <property type="entry name" value="PROKAR_LIPOPROTEIN"/>
    <property type="match status" value="1"/>
</dbReference>
<organism evidence="8 9">
    <name type="scientific">Roseovarius faecimaris</name>
    <dbReference type="NCBI Taxonomy" id="2494550"/>
    <lineage>
        <taxon>Bacteria</taxon>
        <taxon>Pseudomonadati</taxon>
        <taxon>Pseudomonadota</taxon>
        <taxon>Alphaproteobacteria</taxon>
        <taxon>Rhodobacterales</taxon>
        <taxon>Roseobacteraceae</taxon>
        <taxon>Roseovarius</taxon>
    </lineage>
</organism>
<dbReference type="PANTHER" id="PTHR34697:SF2">
    <property type="entry name" value="PHOSPHATIDYLGLYCEROL LYSYLTRANSFERASE"/>
    <property type="match status" value="1"/>
</dbReference>
<keyword evidence="9" id="KW-1185">Reference proteome</keyword>
<feature type="transmembrane region" description="Helical" evidence="6">
    <location>
        <begin position="232"/>
        <end position="251"/>
    </location>
</feature>
<evidence type="ECO:0000256" key="5">
    <source>
        <dbReference type="ARBA" id="ARBA00023136"/>
    </source>
</evidence>
<name>A0A6I6IMR3_9RHOB</name>
<dbReference type="EMBL" id="CP034348">
    <property type="protein sequence ID" value="QGX98309.1"/>
    <property type="molecule type" value="Genomic_DNA"/>
</dbReference>
<evidence type="ECO:0000256" key="6">
    <source>
        <dbReference type="SAM" id="Phobius"/>
    </source>
</evidence>
<reference evidence="9" key="1">
    <citation type="submission" date="2018-12" db="EMBL/GenBank/DDBJ databases">
        <title>Complete genome sequence of Roseovarius sp. MME-070.</title>
        <authorList>
            <person name="Nam Y.-D."/>
            <person name="Kang J."/>
            <person name="Chung W.-H."/>
            <person name="Park Y.S."/>
        </authorList>
    </citation>
    <scope>NUCLEOTIDE SEQUENCE [LARGE SCALE GENOMIC DNA]</scope>
    <source>
        <strain evidence="9">MME-070</strain>
    </source>
</reference>
<dbReference type="InterPro" id="IPR024320">
    <property type="entry name" value="LPG_synthase_C"/>
</dbReference>
<protein>
    <submittedName>
        <fullName evidence="8">DUF2156 domain-containing protein</fullName>
    </submittedName>
</protein>
<dbReference type="PANTHER" id="PTHR34697">
    <property type="entry name" value="PHOSPHATIDYLGLYCEROL LYSYLTRANSFERASE"/>
    <property type="match status" value="1"/>
</dbReference>
<gene>
    <name evidence="8" type="ORF">EI983_08445</name>
</gene>
<keyword evidence="3 6" id="KW-0812">Transmembrane</keyword>
<evidence type="ECO:0000313" key="8">
    <source>
        <dbReference type="EMBL" id="QGX98309.1"/>
    </source>
</evidence>
<feature type="transmembrane region" description="Helical" evidence="6">
    <location>
        <begin position="15"/>
        <end position="33"/>
    </location>
</feature>
<dbReference type="OrthoDB" id="145485at2"/>
<feature type="transmembrane region" description="Helical" evidence="6">
    <location>
        <begin position="53"/>
        <end position="70"/>
    </location>
</feature>
<evidence type="ECO:0000259" key="7">
    <source>
        <dbReference type="Pfam" id="PF09924"/>
    </source>
</evidence>
<feature type="transmembrane region" description="Helical" evidence="6">
    <location>
        <begin position="160"/>
        <end position="180"/>
    </location>
</feature>